<organism evidence="1 2">
    <name type="scientific">Bacillus subtilis</name>
    <dbReference type="NCBI Taxonomy" id="1423"/>
    <lineage>
        <taxon>Bacteria</taxon>
        <taxon>Bacillati</taxon>
        <taxon>Bacillota</taxon>
        <taxon>Bacilli</taxon>
        <taxon>Bacillales</taxon>
        <taxon>Bacillaceae</taxon>
        <taxon>Bacillus</taxon>
    </lineage>
</organism>
<sequence>MKISSAYAWVRGNHIDHAVAEICQSQGIEYRSSKAGYTWGYLQFENKANNEKTLFILKIGSIINSTTHGILQRKKEDQEKNYLVQLSNINKQHFDDNVDFIRGNEQLKLNFSTYDQNISSSQEALKEIEKMSNEYTHFYIVTYDFDLQSKMLSSVNLFLPSPGLGQYKLVDNWNRFIETSDVQISTEDLQPLHEDKFAPEEFAPSDYIIGKVPKNEKQSQ</sequence>
<accession>A0A0D1L3L1</accession>
<gene>
    <name evidence="1" type="ORF">SC09_Contig17orf00039</name>
</gene>
<reference evidence="1 2" key="1">
    <citation type="submission" date="2014-12" db="EMBL/GenBank/DDBJ databases">
        <title>Comparative genome analysis of Bacillus coagulans HM-08, Clostridium butyricum HM-68, Bacillus subtilis HM-66 and Bacillus licheniformis BL-09.</title>
        <authorList>
            <person name="Zhang H."/>
        </authorList>
    </citation>
    <scope>NUCLEOTIDE SEQUENCE [LARGE SCALE GENOMIC DNA]</scope>
    <source>
        <strain evidence="1 2">HM-66</strain>
    </source>
</reference>
<evidence type="ECO:0000313" key="1">
    <source>
        <dbReference type="EMBL" id="KIU12922.1"/>
    </source>
</evidence>
<dbReference type="Proteomes" id="UP000032247">
    <property type="component" value="Unassembled WGS sequence"/>
</dbReference>
<dbReference type="EMBL" id="JXBC01000001">
    <property type="protein sequence ID" value="KIU12922.1"/>
    <property type="molecule type" value="Genomic_DNA"/>
</dbReference>
<evidence type="ECO:0000313" key="2">
    <source>
        <dbReference type="Proteomes" id="UP000032247"/>
    </source>
</evidence>
<dbReference type="PATRIC" id="fig|1423.173.peg.39"/>
<protein>
    <submittedName>
        <fullName evidence="1">Uncharacterized protein</fullName>
    </submittedName>
</protein>
<name>A0A0D1L3L1_BACIU</name>
<comment type="caution">
    <text evidence="1">The sequence shown here is derived from an EMBL/GenBank/DDBJ whole genome shotgun (WGS) entry which is preliminary data.</text>
</comment>
<dbReference type="AlphaFoldDB" id="A0A0D1L3L1"/>
<proteinExistence type="predicted"/>